<dbReference type="InterPro" id="IPR029052">
    <property type="entry name" value="Metallo-depent_PP-like"/>
</dbReference>
<comment type="caution">
    <text evidence="3">The sequence shown here is derived from an EMBL/GenBank/DDBJ whole genome shotgun (WGS) entry which is preliminary data.</text>
</comment>
<dbReference type="AlphaFoldDB" id="A0A412FFQ5"/>
<organism evidence="3 4">
    <name type="scientific">Holdemania filiformis</name>
    <dbReference type="NCBI Taxonomy" id="61171"/>
    <lineage>
        <taxon>Bacteria</taxon>
        <taxon>Bacillati</taxon>
        <taxon>Bacillota</taxon>
        <taxon>Erysipelotrichia</taxon>
        <taxon>Erysipelotrichales</taxon>
        <taxon>Erysipelotrichaceae</taxon>
        <taxon>Holdemania</taxon>
    </lineage>
</organism>
<feature type="transmembrane region" description="Helical" evidence="1">
    <location>
        <begin position="12"/>
        <end position="32"/>
    </location>
</feature>
<dbReference type="Gene3D" id="3.60.21.10">
    <property type="match status" value="1"/>
</dbReference>
<dbReference type="PANTHER" id="PTHR45867">
    <property type="entry name" value="PURPLE ACID PHOSPHATASE"/>
    <property type="match status" value="1"/>
</dbReference>
<dbReference type="Pfam" id="PF00149">
    <property type="entry name" value="Metallophos"/>
    <property type="match status" value="1"/>
</dbReference>
<gene>
    <name evidence="3" type="ORF">DWY25_17270</name>
</gene>
<proteinExistence type="predicted"/>
<dbReference type="GO" id="GO:0016787">
    <property type="term" value="F:hydrolase activity"/>
    <property type="evidence" value="ECO:0007669"/>
    <property type="project" value="InterPro"/>
</dbReference>
<dbReference type="RefSeq" id="WP_117896331.1">
    <property type="nucleotide sequence ID" value="NZ_CABJCV010000035.1"/>
</dbReference>
<keyword evidence="1" id="KW-0812">Transmembrane</keyword>
<dbReference type="GeneID" id="83017146"/>
<name>A0A412FFQ5_9FIRM</name>
<dbReference type="Gene3D" id="2.60.120.260">
    <property type="entry name" value="Galactose-binding domain-like"/>
    <property type="match status" value="1"/>
</dbReference>
<dbReference type="SUPFAM" id="SSF56300">
    <property type="entry name" value="Metallo-dependent phosphatases"/>
    <property type="match status" value="1"/>
</dbReference>
<dbReference type="EMBL" id="QRUP01000035">
    <property type="protein sequence ID" value="RGR66954.1"/>
    <property type="molecule type" value="Genomic_DNA"/>
</dbReference>
<dbReference type="Proteomes" id="UP000284178">
    <property type="component" value="Unassembled WGS sequence"/>
</dbReference>
<keyword evidence="1" id="KW-0472">Membrane</keyword>
<evidence type="ECO:0000259" key="2">
    <source>
        <dbReference type="Pfam" id="PF00149"/>
    </source>
</evidence>
<feature type="domain" description="Calcineurin-like phosphoesterase" evidence="2">
    <location>
        <begin position="349"/>
        <end position="532"/>
    </location>
</feature>
<dbReference type="PANTHER" id="PTHR45867:SF3">
    <property type="entry name" value="ACID PHOSPHATASE TYPE 7"/>
    <property type="match status" value="1"/>
</dbReference>
<keyword evidence="1" id="KW-1133">Transmembrane helix</keyword>
<evidence type="ECO:0000313" key="4">
    <source>
        <dbReference type="Proteomes" id="UP000284178"/>
    </source>
</evidence>
<reference evidence="3 4" key="1">
    <citation type="submission" date="2018-08" db="EMBL/GenBank/DDBJ databases">
        <title>A genome reference for cultivated species of the human gut microbiota.</title>
        <authorList>
            <person name="Zou Y."/>
            <person name="Xue W."/>
            <person name="Luo G."/>
        </authorList>
    </citation>
    <scope>NUCLEOTIDE SEQUENCE [LARGE SCALE GENOMIC DNA]</scope>
    <source>
        <strain evidence="3 4">AF24-29</strain>
    </source>
</reference>
<keyword evidence="4" id="KW-1185">Reference proteome</keyword>
<protein>
    <recommendedName>
        <fullName evidence="2">Calcineurin-like phosphoesterase domain-containing protein</fullName>
    </recommendedName>
</protein>
<accession>A0A412FFQ5</accession>
<evidence type="ECO:0000313" key="3">
    <source>
        <dbReference type="EMBL" id="RGR66954.1"/>
    </source>
</evidence>
<dbReference type="InterPro" id="IPR004843">
    <property type="entry name" value="Calcineurin-like_PHP"/>
</dbReference>
<sequence>MMNNSRQERLKLILGTVCALFLIGFVLVFGVMTRQSYTEKERNGTLKTMAQEHTVMLVESGRTSWRYWDHGENPDPSASLRWTEPDYDDTAWKSGTGAFGSHYGQLEKMVNRKAPRNLLSYYLPDQRAIPVYYFRTEFDVGDLGNVRCLTGKIHYDDAVMMYLNGELVYASNIPDGGYTAENLYGSSARVGEVENDIFVINNLNSLKPGRNVLAVELHQRDETSSDIYFDLEVLETSSETSLSQTLDLSGLILEQGAEHDEVIVNWLTENKGTYELIWAPGNDKSALRTPAGRKLMGGRKTGVGGTFSYHGKLSSLPEGQSYVYQIVDLQHNLSSEVLSFKIQPEQPFTFGFVGDVQIRTEHLEENQAGWEKAVDTLAQLRPDLSFILTAGDQVNSSDNEKALEEYRAFRSPAALKQIPVTVNIGNHEGNTDLLESQFERLKNGSDYYYDYGDTLFYALNCMDTDTQAHLDKLSQTITRHKPRWVIVTMHYSLFGSKDRSDNEKVMAARDAYAQAFSDLNVDVVLSGHDHYYSRSLLIQGETATGRQEGRKRRGDVLYVSGGTPSGSKFYELKDETPDSVAFSISEQEATVSLITISGNQLILETYAVDSRELIDRCELNK</sequence>
<evidence type="ECO:0000256" key="1">
    <source>
        <dbReference type="SAM" id="Phobius"/>
    </source>
</evidence>